<gene>
    <name evidence="15" type="primary">kdkA</name>
    <name evidence="16" type="ORF">C942_03081</name>
</gene>
<comment type="pathway">
    <text evidence="2 15">Bacterial outer membrane biogenesis; LPS core biosynthesis.</text>
</comment>
<dbReference type="GO" id="GO:0009244">
    <property type="term" value="P:lipopolysaccharide core region biosynthetic process"/>
    <property type="evidence" value="ECO:0007669"/>
    <property type="project" value="UniProtKB-UniRule"/>
</dbReference>
<keyword evidence="11 15" id="KW-0448">Lipopolysaccharide biosynthesis</keyword>
<evidence type="ECO:0000313" key="16">
    <source>
        <dbReference type="EMBL" id="ELR64001.1"/>
    </source>
</evidence>
<dbReference type="EC" id="2.7.1.166" evidence="4 15"/>
<comment type="similarity">
    <text evidence="3 15">Belongs to the protein kinase superfamily. KdkA/RfaP family.</text>
</comment>
<keyword evidence="8 15" id="KW-0547">Nucleotide-binding</keyword>
<dbReference type="GO" id="GO:0016773">
    <property type="term" value="F:phosphotransferase activity, alcohol group as acceptor"/>
    <property type="evidence" value="ECO:0007669"/>
    <property type="project" value="UniProtKB-UniRule"/>
</dbReference>
<keyword evidence="6 15" id="KW-0997">Cell inner membrane</keyword>
<name>L8J5G1_9GAMM</name>
<evidence type="ECO:0000256" key="13">
    <source>
        <dbReference type="ARBA" id="ARBA00029511"/>
    </source>
</evidence>
<evidence type="ECO:0000256" key="4">
    <source>
        <dbReference type="ARBA" id="ARBA00011988"/>
    </source>
</evidence>
<keyword evidence="7 15" id="KW-0808">Transferase</keyword>
<dbReference type="AlphaFoldDB" id="L8J5G1"/>
<keyword evidence="12 15" id="KW-0472">Membrane</keyword>
<evidence type="ECO:0000256" key="6">
    <source>
        <dbReference type="ARBA" id="ARBA00022519"/>
    </source>
</evidence>
<keyword evidence="17" id="KW-1185">Reference proteome</keyword>
<evidence type="ECO:0000256" key="3">
    <source>
        <dbReference type="ARBA" id="ARBA00010327"/>
    </source>
</evidence>
<dbReference type="OrthoDB" id="6854449at2"/>
<dbReference type="InterPro" id="IPR011009">
    <property type="entry name" value="Kinase-like_dom_sf"/>
</dbReference>
<dbReference type="Gene3D" id="1.10.510.10">
    <property type="entry name" value="Transferase(Phosphotransferase) domain 1"/>
    <property type="match status" value="1"/>
</dbReference>
<dbReference type="EMBL" id="AMZO01000033">
    <property type="protein sequence ID" value="ELR64001.1"/>
    <property type="molecule type" value="Genomic_DNA"/>
</dbReference>
<evidence type="ECO:0000256" key="5">
    <source>
        <dbReference type="ARBA" id="ARBA00022475"/>
    </source>
</evidence>
<dbReference type="RefSeq" id="WP_007469417.1">
    <property type="nucleotide sequence ID" value="NZ_AMZO01000033.1"/>
</dbReference>
<dbReference type="NCBIfam" id="NF002475">
    <property type="entry name" value="PRK01723.1"/>
    <property type="match status" value="1"/>
</dbReference>
<dbReference type="Proteomes" id="UP000011134">
    <property type="component" value="Unassembled WGS sequence"/>
</dbReference>
<feature type="active site" evidence="15">
    <location>
        <position position="166"/>
    </location>
</feature>
<dbReference type="GO" id="GO:0016301">
    <property type="term" value="F:kinase activity"/>
    <property type="evidence" value="ECO:0007669"/>
    <property type="project" value="UniProtKB-KW"/>
</dbReference>
<keyword evidence="10 15" id="KW-0067">ATP-binding</keyword>
<organism evidence="16 17">
    <name type="scientific">Photobacterium marinum</name>
    <dbReference type="NCBI Taxonomy" id="1056511"/>
    <lineage>
        <taxon>Bacteria</taxon>
        <taxon>Pseudomonadati</taxon>
        <taxon>Pseudomonadota</taxon>
        <taxon>Gammaproteobacteria</taxon>
        <taxon>Vibrionales</taxon>
        <taxon>Vibrionaceae</taxon>
        <taxon>Photobacterium</taxon>
    </lineage>
</organism>
<dbReference type="Pfam" id="PF06293">
    <property type="entry name" value="Kdo"/>
    <property type="match status" value="1"/>
</dbReference>
<keyword evidence="9 15" id="KW-0418">Kinase</keyword>
<sequence>MQVISSKNSRIWFDESLLMAEPENCFEPDYWQRNDAIIGQASGRGTTYFIQGKLLQMALRHYWRGGFFGRLVKDQYFFTGWDKTRSICEMRLLKLLSDGGVRVPRPVAARAVRNGFLYRSDILTEKVPNAKDLVAIMQQRRLTDSEWYTIGQLIRKMHDLWVCHTDLNIHNILLDDLGQCWLIDFDKCYQSKKEDWKQKNLDRLLRSLRKEVKRFSILWNESDWDRLVKGYMQG</sequence>
<dbReference type="HAMAP" id="MF_00521">
    <property type="entry name" value="KDO_kinase"/>
    <property type="match status" value="1"/>
</dbReference>
<dbReference type="GO" id="GO:0005524">
    <property type="term" value="F:ATP binding"/>
    <property type="evidence" value="ECO:0007669"/>
    <property type="project" value="UniProtKB-UniRule"/>
</dbReference>
<evidence type="ECO:0000256" key="11">
    <source>
        <dbReference type="ARBA" id="ARBA00022985"/>
    </source>
</evidence>
<evidence type="ECO:0000256" key="12">
    <source>
        <dbReference type="ARBA" id="ARBA00023136"/>
    </source>
</evidence>
<evidence type="ECO:0000256" key="1">
    <source>
        <dbReference type="ARBA" id="ARBA00004515"/>
    </source>
</evidence>
<protein>
    <recommendedName>
        <fullName evidence="13 15">3-deoxy-D-manno-octulosonic acid kinase</fullName>
        <shortName evidence="15">Kdo kinase</shortName>
        <ecNumber evidence="4 15">2.7.1.166</ecNumber>
    </recommendedName>
</protein>
<dbReference type="InterPro" id="IPR022826">
    <property type="entry name" value="KDO_kinase"/>
</dbReference>
<evidence type="ECO:0000256" key="10">
    <source>
        <dbReference type="ARBA" id="ARBA00022840"/>
    </source>
</evidence>
<evidence type="ECO:0000256" key="7">
    <source>
        <dbReference type="ARBA" id="ARBA00022679"/>
    </source>
</evidence>
<comment type="function">
    <text evidence="15">Catalyzes the ATP-dependent phosphorylation of the 3-deoxy-D-manno-octulosonic acid (Kdo) residue in Kdo-lipid IV(A) at the 4-OH position.</text>
</comment>
<dbReference type="SUPFAM" id="SSF56112">
    <property type="entry name" value="Protein kinase-like (PK-like)"/>
    <property type="match status" value="1"/>
</dbReference>
<comment type="caution">
    <text evidence="16">The sequence shown here is derived from an EMBL/GenBank/DDBJ whole genome shotgun (WGS) entry which is preliminary data.</text>
</comment>
<evidence type="ECO:0000256" key="14">
    <source>
        <dbReference type="ARBA" id="ARBA00034417"/>
    </source>
</evidence>
<evidence type="ECO:0000256" key="15">
    <source>
        <dbReference type="HAMAP-Rule" id="MF_00521"/>
    </source>
</evidence>
<evidence type="ECO:0000313" key="17">
    <source>
        <dbReference type="Proteomes" id="UP000011134"/>
    </source>
</evidence>
<evidence type="ECO:0000256" key="9">
    <source>
        <dbReference type="ARBA" id="ARBA00022777"/>
    </source>
</evidence>
<dbReference type="UniPathway" id="UPA00958"/>
<dbReference type="PATRIC" id="fig|1056511.3.peg.4004"/>
<comment type="subcellular location">
    <subcellularLocation>
        <location evidence="1 15">Cell inner membrane</location>
        <topology evidence="1 15">Peripheral membrane protein</topology>
        <orientation evidence="1 15">Cytoplasmic side</orientation>
    </subcellularLocation>
</comment>
<evidence type="ECO:0000256" key="2">
    <source>
        <dbReference type="ARBA" id="ARBA00004713"/>
    </source>
</evidence>
<evidence type="ECO:0000256" key="8">
    <source>
        <dbReference type="ARBA" id="ARBA00022741"/>
    </source>
</evidence>
<keyword evidence="5 15" id="KW-1003">Cell membrane</keyword>
<proteinExistence type="inferred from homology"/>
<accession>L8J5G1</accession>
<reference evidence="16 17" key="1">
    <citation type="submission" date="2012-12" db="EMBL/GenBank/DDBJ databases">
        <title>Genome Assembly of Photobacterium sp. AK15.</title>
        <authorList>
            <person name="Khatri I."/>
            <person name="Vaidya B."/>
            <person name="Srinivas T.N.R."/>
            <person name="Subramanian S."/>
            <person name="Pinnaka A."/>
        </authorList>
    </citation>
    <scope>NUCLEOTIDE SEQUENCE [LARGE SCALE GENOMIC DNA]</scope>
    <source>
        <strain evidence="16 17">AK15</strain>
    </source>
</reference>
<comment type="catalytic activity">
    <reaction evidence="14 15">
        <text>an alpha-Kdo-(2-&gt;6)-lipid IVA + ATP = a 4-O-phospho-alpha-Kdo-(2-&gt;6)-lipid IVA + ADP + H(+)</text>
        <dbReference type="Rhea" id="RHEA:74271"/>
        <dbReference type="ChEBI" id="CHEBI:15378"/>
        <dbReference type="ChEBI" id="CHEBI:30616"/>
        <dbReference type="ChEBI" id="CHEBI:176428"/>
        <dbReference type="ChEBI" id="CHEBI:193140"/>
        <dbReference type="ChEBI" id="CHEBI:456216"/>
        <dbReference type="EC" id="2.7.1.166"/>
    </reaction>
</comment>
<dbReference type="GO" id="GO:0005886">
    <property type="term" value="C:plasma membrane"/>
    <property type="evidence" value="ECO:0007669"/>
    <property type="project" value="UniProtKB-SubCell"/>
</dbReference>